<dbReference type="InterPro" id="IPR035996">
    <property type="entry name" value="4pyrrol_Methylase_sf"/>
</dbReference>
<dbReference type="InterPro" id="IPR014777">
    <property type="entry name" value="4pyrrole_Mease_sub1"/>
</dbReference>
<keyword evidence="4" id="KW-0949">S-adenosyl-L-methionine</keyword>
<keyword evidence="9" id="KW-1185">Reference proteome</keyword>
<dbReference type="SUPFAM" id="SSF69618">
    <property type="entry name" value="HemD-like"/>
    <property type="match status" value="1"/>
</dbReference>
<evidence type="ECO:0000256" key="1">
    <source>
        <dbReference type="ARBA" id="ARBA00012162"/>
    </source>
</evidence>
<evidence type="ECO:0000256" key="4">
    <source>
        <dbReference type="ARBA" id="ARBA00022691"/>
    </source>
</evidence>
<comment type="similarity">
    <text evidence="6">Belongs to the precorrin methyltransferase family.</text>
</comment>
<proteinExistence type="inferred from homology"/>
<dbReference type="CDD" id="cd11642">
    <property type="entry name" value="SUMT"/>
    <property type="match status" value="1"/>
</dbReference>
<evidence type="ECO:0000256" key="6">
    <source>
        <dbReference type="RuleBase" id="RU003960"/>
    </source>
</evidence>
<organism evidence="8 9">
    <name type="scientific">Candidatus Fervidibacter sacchari</name>
    <dbReference type="NCBI Taxonomy" id="1448929"/>
    <lineage>
        <taxon>Bacteria</taxon>
        <taxon>Candidatus Fervidibacterota</taxon>
        <taxon>Candidatus Fervidibacter</taxon>
    </lineage>
</organism>
<evidence type="ECO:0000313" key="9">
    <source>
        <dbReference type="Proteomes" id="UP001204798"/>
    </source>
</evidence>
<keyword evidence="3 6" id="KW-0808">Transferase</keyword>
<keyword evidence="5" id="KW-0627">Porphyrin biosynthesis</keyword>
<comment type="caution">
    <text evidence="8">The sequence shown here is derived from an EMBL/GenBank/DDBJ whole genome shotgun (WGS) entry which is preliminary data.</text>
</comment>
<protein>
    <recommendedName>
        <fullName evidence="1">uroporphyrinogen-III C-methyltransferase</fullName>
        <ecNumber evidence="1">2.1.1.107</ecNumber>
    </recommendedName>
</protein>
<feature type="domain" description="Tetrapyrrole methylase" evidence="7">
    <location>
        <begin position="12"/>
        <end position="221"/>
    </location>
</feature>
<dbReference type="NCBIfam" id="NF004790">
    <property type="entry name" value="PRK06136.1"/>
    <property type="match status" value="1"/>
</dbReference>
<name>A0ABT2EQ68_9BACT</name>
<dbReference type="InterPro" id="IPR014776">
    <property type="entry name" value="4pyrrole_Mease_sub2"/>
</dbReference>
<dbReference type="NCBIfam" id="TIGR01469">
    <property type="entry name" value="cobA_cysG_Cterm"/>
    <property type="match status" value="1"/>
</dbReference>
<accession>A0ABT2EQ68</accession>
<dbReference type="PANTHER" id="PTHR45790:SF3">
    <property type="entry name" value="S-ADENOSYL-L-METHIONINE-DEPENDENT UROPORPHYRINOGEN III METHYLTRANSFERASE, CHLOROPLASTIC"/>
    <property type="match status" value="1"/>
</dbReference>
<dbReference type="Pfam" id="PF00590">
    <property type="entry name" value="TP_methylase"/>
    <property type="match status" value="1"/>
</dbReference>
<dbReference type="Gene3D" id="3.40.50.10090">
    <property type="match status" value="1"/>
</dbReference>
<dbReference type="SUPFAM" id="SSF53790">
    <property type="entry name" value="Tetrapyrrole methylase"/>
    <property type="match status" value="1"/>
</dbReference>
<dbReference type="EMBL" id="JANUCP010000004">
    <property type="protein sequence ID" value="MCS3920089.1"/>
    <property type="molecule type" value="Genomic_DNA"/>
</dbReference>
<gene>
    <name evidence="8" type="ORF">M2350_002506</name>
</gene>
<evidence type="ECO:0000256" key="2">
    <source>
        <dbReference type="ARBA" id="ARBA00022603"/>
    </source>
</evidence>
<dbReference type="RefSeq" id="WP_259097579.1">
    <property type="nucleotide sequence ID" value="NZ_CP130454.1"/>
</dbReference>
<dbReference type="InterPro" id="IPR000878">
    <property type="entry name" value="4pyrrol_Mease"/>
</dbReference>
<evidence type="ECO:0000313" key="8">
    <source>
        <dbReference type="EMBL" id="MCS3920089.1"/>
    </source>
</evidence>
<dbReference type="PANTHER" id="PTHR45790">
    <property type="entry name" value="SIROHEME SYNTHASE-RELATED"/>
    <property type="match status" value="1"/>
</dbReference>
<evidence type="ECO:0000256" key="3">
    <source>
        <dbReference type="ARBA" id="ARBA00022679"/>
    </source>
</evidence>
<dbReference type="Gene3D" id="3.40.1010.10">
    <property type="entry name" value="Cobalt-precorrin-4 Transmethylase, Domain 1"/>
    <property type="match status" value="1"/>
</dbReference>
<dbReference type="Gene3D" id="3.30.950.10">
    <property type="entry name" value="Methyltransferase, Cobalt-precorrin-4 Transmethylase, Domain 2"/>
    <property type="match status" value="1"/>
</dbReference>
<dbReference type="InterPro" id="IPR006366">
    <property type="entry name" value="CobA/CysG_C"/>
</dbReference>
<dbReference type="InterPro" id="IPR050161">
    <property type="entry name" value="Siro_Cobalamin_biosynth"/>
</dbReference>
<dbReference type="EC" id="2.1.1.107" evidence="1"/>
<dbReference type="Proteomes" id="UP001204798">
    <property type="component" value="Unassembled WGS sequence"/>
</dbReference>
<keyword evidence="2 6" id="KW-0489">Methyltransferase</keyword>
<dbReference type="InterPro" id="IPR036108">
    <property type="entry name" value="4pyrrol_syn_uPrphyn_synt_sf"/>
</dbReference>
<dbReference type="PROSITE" id="PS00840">
    <property type="entry name" value="SUMT_2"/>
    <property type="match status" value="1"/>
</dbReference>
<dbReference type="InterPro" id="IPR003043">
    <property type="entry name" value="Uropor_MeTrfase_CS"/>
</dbReference>
<evidence type="ECO:0000259" key="7">
    <source>
        <dbReference type="Pfam" id="PF00590"/>
    </source>
</evidence>
<sequence length="444" mass="48352">MRKGSRKPLGFVWLVGAGPGDASLLTLKAKECLKRADVVIYDRLVAPSVLSFARPDAELIYAGKEPGGEKTSQAWINETMVAKAREGKKVVRLKNGDPFVFGRGAEELEALAEAGVPFEIVPGVSSAFAVPAYAGIPLTDRRFASSFAVGVGKSAEEGNDSVDFCKLAQADTVVALMAVGELEKVIAQLMEGGESPKTPAALIEWGATPKQRVTIAQLKDLPSIARSKNVRPPAVLVVGEVVRFRDKLAWYERKPLFGKRVLLPCIDPENELASDLEDLGAEVVRLPVAKSVGIKKLKRRFVQLATKFNGNGKGDLREISPEDGRWRKFLWLARNNDGKELATGQSKLGTKVRGANKSNLRPLPESFLKAVLKEPIHIVAFASPSLVRAFFEAVGHEWAKKILENAQVVTTNAQTANFCRQIGLEPSFILKAHTFERLAIVPTR</sequence>
<dbReference type="PROSITE" id="PS00839">
    <property type="entry name" value="SUMT_1"/>
    <property type="match status" value="1"/>
</dbReference>
<evidence type="ECO:0000256" key="5">
    <source>
        <dbReference type="ARBA" id="ARBA00023244"/>
    </source>
</evidence>
<reference evidence="8 9" key="1">
    <citation type="submission" date="2022-08" db="EMBL/GenBank/DDBJ databases">
        <title>Bacterial and archaeal communities from various locations to study Microbial Dark Matter (Phase II).</title>
        <authorList>
            <person name="Stepanauskas R."/>
        </authorList>
    </citation>
    <scope>NUCLEOTIDE SEQUENCE [LARGE SCALE GENOMIC DNA]</scope>
    <source>
        <strain evidence="8 9">PD1</strain>
    </source>
</reference>